<dbReference type="PIRSF" id="PIRSF018637">
    <property type="entry name" value="TrmK"/>
    <property type="match status" value="1"/>
</dbReference>
<dbReference type="Gene3D" id="3.40.50.150">
    <property type="entry name" value="Vaccinia Virus protein VP39"/>
    <property type="match status" value="1"/>
</dbReference>
<evidence type="ECO:0000313" key="2">
    <source>
        <dbReference type="Proteomes" id="UP001145072"/>
    </source>
</evidence>
<organism evidence="1 2">
    <name type="scientific">Aquibacillus koreensis</name>
    <dbReference type="NCBI Taxonomy" id="279446"/>
    <lineage>
        <taxon>Bacteria</taxon>
        <taxon>Bacillati</taxon>
        <taxon>Bacillota</taxon>
        <taxon>Bacilli</taxon>
        <taxon>Bacillales</taxon>
        <taxon>Bacillaceae</taxon>
        <taxon>Aquibacillus</taxon>
    </lineage>
</organism>
<comment type="caution">
    <text evidence="1">The sequence shown here is derived from an EMBL/GenBank/DDBJ whole genome shotgun (WGS) entry which is preliminary data.</text>
</comment>
<dbReference type="Pfam" id="PF04816">
    <property type="entry name" value="TrmK"/>
    <property type="match status" value="1"/>
</dbReference>
<dbReference type="Gene3D" id="1.10.287.1890">
    <property type="match status" value="1"/>
</dbReference>
<dbReference type="RefSeq" id="WP_259871408.1">
    <property type="nucleotide sequence ID" value="NZ_JAMQJZ010000001.1"/>
</dbReference>
<name>A0A9X3WIK0_9BACI</name>
<accession>A0A9X3WIK0</accession>
<dbReference type="PANTHER" id="PTHR38451:SF1">
    <property type="entry name" value="TRNA (ADENINE(22)-N(1))-METHYLTRANSFERASE"/>
    <property type="match status" value="1"/>
</dbReference>
<reference evidence="1" key="1">
    <citation type="submission" date="2022-06" db="EMBL/GenBank/DDBJ databases">
        <title>Aquibacillus sp. a new bacterium isolated from soil saline samples.</title>
        <authorList>
            <person name="Galisteo C."/>
            <person name="De La Haba R."/>
            <person name="Sanchez-Porro C."/>
            <person name="Ventosa A."/>
        </authorList>
    </citation>
    <scope>NUCLEOTIDE SEQUENCE</scope>
    <source>
        <strain evidence="1">JCM 12387</strain>
    </source>
</reference>
<evidence type="ECO:0000313" key="1">
    <source>
        <dbReference type="EMBL" id="MDC3419031.1"/>
    </source>
</evidence>
<dbReference type="GO" id="GO:0160105">
    <property type="term" value="F:tRNA (adenine(22)-N1)-methyltransferase activity"/>
    <property type="evidence" value="ECO:0007669"/>
    <property type="project" value="InterPro"/>
</dbReference>
<proteinExistence type="predicted"/>
<dbReference type="InterPro" id="IPR006901">
    <property type="entry name" value="TrmK"/>
</dbReference>
<dbReference type="AlphaFoldDB" id="A0A9X3WIK0"/>
<dbReference type="EMBL" id="JAMQJZ010000001">
    <property type="protein sequence ID" value="MDC3419031.1"/>
    <property type="molecule type" value="Genomic_DNA"/>
</dbReference>
<gene>
    <name evidence="1" type="ORF">NC661_01395</name>
</gene>
<dbReference type="Proteomes" id="UP001145072">
    <property type="component" value="Unassembled WGS sequence"/>
</dbReference>
<sequence length="236" mass="26993">MNEKTLSKRLQLVASFLPKEARFADIGSDHAYLPCFVCLQDEHATAIAGELNEGPYQSAKKTVGDLQIDDRIEVRKGNGLSVIKPGEVEQVVIAGMGGSLISTILEEGKDKLLSVKRIITQPNVDADAIRKWFDQNDFQLTDEKIIEEDGHIYEILVGDRNSEYVAYTMENKRRELLFGPILLREKSTAFKQKWKIELDRKKHALKQMENAKTPNIERMNMFQEEIKEIEEVLENE</sequence>
<dbReference type="SUPFAM" id="SSF53335">
    <property type="entry name" value="S-adenosyl-L-methionine-dependent methyltransferases"/>
    <property type="match status" value="1"/>
</dbReference>
<dbReference type="PANTHER" id="PTHR38451">
    <property type="entry name" value="TRNA (ADENINE(22)-N(1))-METHYLTRANSFERASE"/>
    <property type="match status" value="1"/>
</dbReference>
<protein>
    <submittedName>
        <fullName evidence="1">tRNA (Adenine(22)-N(1))-methyltransferase TrmK</fullName>
    </submittedName>
</protein>
<dbReference type="InterPro" id="IPR029063">
    <property type="entry name" value="SAM-dependent_MTases_sf"/>
</dbReference>
<keyword evidence="2" id="KW-1185">Reference proteome</keyword>